<organism evidence="1 2">
    <name type="scientific">Bacillus safensis</name>
    <dbReference type="NCBI Taxonomy" id="561879"/>
    <lineage>
        <taxon>Bacteria</taxon>
        <taxon>Bacillati</taxon>
        <taxon>Bacillota</taxon>
        <taxon>Bacilli</taxon>
        <taxon>Bacillales</taxon>
        <taxon>Bacillaceae</taxon>
        <taxon>Bacillus</taxon>
    </lineage>
</organism>
<evidence type="ECO:0000313" key="1">
    <source>
        <dbReference type="EMBL" id="BBP89874.1"/>
    </source>
</evidence>
<gene>
    <name evidence="1" type="ORF">BsIDN1_34920</name>
</gene>
<sequence length="78" mass="8807">MRGLVFLNTESILVIDSAPFALSLTQAIERKIAYSILVAKDKTAYKAQSYGQKKKKPLMKRLLLNGLSAITVLWRRLI</sequence>
<accession>A0A5S9MCI3</accession>
<protein>
    <submittedName>
        <fullName evidence="1">Uncharacterized protein</fullName>
    </submittedName>
</protein>
<name>A0A5S9MCI3_BACIA</name>
<dbReference type="EMBL" id="AP021906">
    <property type="protein sequence ID" value="BBP89874.1"/>
    <property type="molecule type" value="Genomic_DNA"/>
</dbReference>
<evidence type="ECO:0000313" key="2">
    <source>
        <dbReference type="Proteomes" id="UP000464658"/>
    </source>
</evidence>
<reference evidence="1 2" key="1">
    <citation type="submission" date="2019-12" db="EMBL/GenBank/DDBJ databases">
        <title>Full genome sequence of a Bacillus safensis strain isolated from commercially available natto in Indonesia.</title>
        <authorList>
            <person name="Yoshida M."/>
            <person name="Uomi M."/>
            <person name="Waturangi D."/>
            <person name="Ekaputri J.J."/>
            <person name="Setiamarga D.H.E."/>
        </authorList>
    </citation>
    <scope>NUCLEOTIDE SEQUENCE [LARGE SCALE GENOMIC DNA]</scope>
    <source>
        <strain evidence="1 2">IDN1</strain>
    </source>
</reference>
<dbReference type="Proteomes" id="UP000464658">
    <property type="component" value="Chromosome"/>
</dbReference>
<dbReference type="AlphaFoldDB" id="A0A5S9MCI3"/>
<proteinExistence type="predicted"/>